<feature type="non-terminal residue" evidence="2">
    <location>
        <position position="307"/>
    </location>
</feature>
<dbReference type="AlphaFoldDB" id="V4AK13"/>
<dbReference type="RefSeq" id="XP_009051844.1">
    <property type="nucleotide sequence ID" value="XM_009053596.1"/>
</dbReference>
<dbReference type="CTD" id="20252994"/>
<name>V4AK13_LOTGI</name>
<accession>V4AK13</accession>
<protein>
    <recommendedName>
        <fullName evidence="1">NodB homology domain-containing protein</fullName>
    </recommendedName>
</protein>
<dbReference type="KEGG" id="lgi:LOTGIDRAFT_94311"/>
<dbReference type="Pfam" id="PF01522">
    <property type="entry name" value="Polysacc_deac_1"/>
    <property type="match status" value="1"/>
</dbReference>
<evidence type="ECO:0000313" key="2">
    <source>
        <dbReference type="EMBL" id="ESO97432.1"/>
    </source>
</evidence>
<feature type="non-terminal residue" evidence="2">
    <location>
        <position position="1"/>
    </location>
</feature>
<reference evidence="2 3" key="1">
    <citation type="journal article" date="2013" name="Nature">
        <title>Insights into bilaterian evolution from three spiralian genomes.</title>
        <authorList>
            <person name="Simakov O."/>
            <person name="Marletaz F."/>
            <person name="Cho S.J."/>
            <person name="Edsinger-Gonzales E."/>
            <person name="Havlak P."/>
            <person name="Hellsten U."/>
            <person name="Kuo D.H."/>
            <person name="Larsson T."/>
            <person name="Lv J."/>
            <person name="Arendt D."/>
            <person name="Savage R."/>
            <person name="Osoegawa K."/>
            <person name="de Jong P."/>
            <person name="Grimwood J."/>
            <person name="Chapman J.A."/>
            <person name="Shapiro H."/>
            <person name="Aerts A."/>
            <person name="Otillar R.P."/>
            <person name="Terry A.Y."/>
            <person name="Boore J.L."/>
            <person name="Grigoriev I.V."/>
            <person name="Lindberg D.R."/>
            <person name="Seaver E.C."/>
            <person name="Weisblat D.A."/>
            <person name="Putnam N.H."/>
            <person name="Rokhsar D.S."/>
        </authorList>
    </citation>
    <scope>NUCLEOTIDE SEQUENCE [LARGE SCALE GENOMIC DNA]</scope>
</reference>
<dbReference type="PANTHER" id="PTHR45985">
    <property type="match status" value="1"/>
</dbReference>
<feature type="domain" description="NodB homology" evidence="1">
    <location>
        <begin position="59"/>
        <end position="138"/>
    </location>
</feature>
<evidence type="ECO:0000313" key="3">
    <source>
        <dbReference type="Proteomes" id="UP000030746"/>
    </source>
</evidence>
<dbReference type="GeneID" id="20252994"/>
<keyword evidence="3" id="KW-1185">Reference proteome</keyword>
<evidence type="ECO:0000259" key="1">
    <source>
        <dbReference type="Pfam" id="PF01522"/>
    </source>
</evidence>
<dbReference type="InterPro" id="IPR002509">
    <property type="entry name" value="NODB_dom"/>
</dbReference>
<dbReference type="OMA" id="CAPEYPW"/>
<dbReference type="InterPro" id="IPR011330">
    <property type="entry name" value="Glyco_hydro/deAcase_b/a-brl"/>
</dbReference>
<organism evidence="2 3">
    <name type="scientific">Lottia gigantea</name>
    <name type="common">Giant owl limpet</name>
    <dbReference type="NCBI Taxonomy" id="225164"/>
    <lineage>
        <taxon>Eukaryota</taxon>
        <taxon>Metazoa</taxon>
        <taxon>Spiralia</taxon>
        <taxon>Lophotrochozoa</taxon>
        <taxon>Mollusca</taxon>
        <taxon>Gastropoda</taxon>
        <taxon>Patellogastropoda</taxon>
        <taxon>Lottioidea</taxon>
        <taxon>Lottiidae</taxon>
        <taxon>Lottia</taxon>
    </lineage>
</organism>
<dbReference type="GO" id="GO:0016810">
    <property type="term" value="F:hydrolase activity, acting on carbon-nitrogen (but not peptide) bonds"/>
    <property type="evidence" value="ECO:0007669"/>
    <property type="project" value="InterPro"/>
</dbReference>
<proteinExistence type="predicted"/>
<dbReference type="SUPFAM" id="SSF88713">
    <property type="entry name" value="Glycoside hydrolase/deacetylase"/>
    <property type="match status" value="1"/>
</dbReference>
<dbReference type="PANTHER" id="PTHR45985:SF8">
    <property type="entry name" value="CHITIN DEACETYLASE-LIKE 9, ISOFORM A"/>
    <property type="match status" value="1"/>
</dbReference>
<dbReference type="OrthoDB" id="504708at2759"/>
<dbReference type="Gene3D" id="3.20.20.370">
    <property type="entry name" value="Glycoside hydrolase/deacetylase"/>
    <property type="match status" value="1"/>
</dbReference>
<gene>
    <name evidence="2" type="ORF">LOTGIDRAFT_94311</name>
</gene>
<dbReference type="Proteomes" id="UP000030746">
    <property type="component" value="Unassembled WGS sequence"/>
</dbReference>
<dbReference type="HOGENOM" id="CLU_022576_0_0_1"/>
<dbReference type="GO" id="GO:0005975">
    <property type="term" value="P:carbohydrate metabolic process"/>
    <property type="evidence" value="ECO:0007669"/>
    <property type="project" value="InterPro"/>
</dbReference>
<sequence length="307" mass="36197">CKLPNCFCLGQKDPPGNLTISEIPQLVVLAFNDAVNIQNYGYYLKLFNQTRKNGNGCPIKMTMFVQDLYTNYTMVKDLYKRGMEMASHSITHKLPISFWQEATKKEISYEILEQKSRLVEKAGIPSKEIRGWRSPYLQPSGDNQFSVLDKNNFEYDASLSIQRRKLDEELFWPGTLHYKWSYKCDKWPCPEKNYSMWEVPVVSLVDQDGLYPCSYVDSCINLPKNEEAAFQLLWKNFNSYYRTNKTPFIVNIHARWLNTDFQMVAMERFIMSLLGMDDVYIVTMHQMLEWMRNPVNLTDILHYEAWK</sequence>
<dbReference type="EMBL" id="KB201305">
    <property type="protein sequence ID" value="ESO97432.1"/>
    <property type="molecule type" value="Genomic_DNA"/>
</dbReference>
<dbReference type="InterPro" id="IPR052740">
    <property type="entry name" value="CE4"/>
</dbReference>